<dbReference type="KEGG" id="rgu:A4W93_15170"/>
<dbReference type="InterPro" id="IPR005031">
    <property type="entry name" value="COQ10_START"/>
</dbReference>
<dbReference type="GO" id="GO:0048039">
    <property type="term" value="F:ubiquinone binding"/>
    <property type="evidence" value="ECO:0007669"/>
    <property type="project" value="InterPro"/>
</dbReference>
<keyword evidence="2" id="KW-0830">Ubiquinone</keyword>
<keyword evidence="3" id="KW-1185">Reference proteome</keyword>
<dbReference type="PANTHER" id="PTHR12901">
    <property type="entry name" value="SPERM PROTEIN HOMOLOG"/>
    <property type="match status" value="1"/>
</dbReference>
<dbReference type="Proteomes" id="UP000193427">
    <property type="component" value="Chromosome"/>
</dbReference>
<gene>
    <name evidence="2" type="ORF">A4W93_15170</name>
</gene>
<dbReference type="RefSeq" id="WP_085751412.1">
    <property type="nucleotide sequence ID" value="NZ_BSPR01000004.1"/>
</dbReference>
<organism evidence="2 3">
    <name type="scientific">Piscinibacter gummiphilus</name>
    <dbReference type="NCBI Taxonomy" id="946333"/>
    <lineage>
        <taxon>Bacteria</taxon>
        <taxon>Pseudomonadati</taxon>
        <taxon>Pseudomonadota</taxon>
        <taxon>Betaproteobacteria</taxon>
        <taxon>Burkholderiales</taxon>
        <taxon>Sphaerotilaceae</taxon>
        <taxon>Piscinibacter</taxon>
    </lineage>
</organism>
<dbReference type="AlphaFoldDB" id="A0A1W6LA65"/>
<dbReference type="InterPro" id="IPR044996">
    <property type="entry name" value="COQ10-like"/>
</dbReference>
<sequence>MKHIKKSVLLWYSPAEMYRLVTDIREYPKFLPWCQKAEVLEEAETSMTGRLHLAYAGVRHAFTTRNTHVPDSSVTVELVDGPFSVLHGIWRFVPLQAPEPGQKACKVEFELKYVFSNLAFEMLLSPVFDRIANTFVDSFVKRAEQVYGPR</sequence>
<dbReference type="SUPFAM" id="SSF55961">
    <property type="entry name" value="Bet v1-like"/>
    <property type="match status" value="1"/>
</dbReference>
<proteinExistence type="inferred from homology"/>
<protein>
    <submittedName>
        <fullName evidence="2">Ubiquinone-binding protein</fullName>
    </submittedName>
</protein>
<dbReference type="PANTHER" id="PTHR12901:SF10">
    <property type="entry name" value="COENZYME Q-BINDING PROTEIN COQ10, MITOCHONDRIAL"/>
    <property type="match status" value="1"/>
</dbReference>
<dbReference type="CDD" id="cd07813">
    <property type="entry name" value="COQ10p_like"/>
    <property type="match status" value="1"/>
</dbReference>
<accession>A0A1W6LA65</accession>
<reference evidence="2 3" key="1">
    <citation type="submission" date="2016-04" db="EMBL/GenBank/DDBJ databases">
        <title>Complete genome sequence of natural rubber-degrading, novel Gram-negative bacterium, Rhizobacter gummiphilus strain NS21.</title>
        <authorList>
            <person name="Tabata M."/>
            <person name="Kasai D."/>
            <person name="Fukuda M."/>
        </authorList>
    </citation>
    <scope>NUCLEOTIDE SEQUENCE [LARGE SCALE GENOMIC DNA]</scope>
    <source>
        <strain evidence="2 3">NS21</strain>
    </source>
</reference>
<dbReference type="EMBL" id="CP015118">
    <property type="protein sequence ID" value="ARN21126.1"/>
    <property type="molecule type" value="Genomic_DNA"/>
</dbReference>
<dbReference type="STRING" id="946333.A4W93_15170"/>
<dbReference type="InterPro" id="IPR023393">
    <property type="entry name" value="START-like_dom_sf"/>
</dbReference>
<dbReference type="Pfam" id="PF03364">
    <property type="entry name" value="Polyketide_cyc"/>
    <property type="match status" value="1"/>
</dbReference>
<dbReference type="GO" id="GO:0045333">
    <property type="term" value="P:cellular respiration"/>
    <property type="evidence" value="ECO:0007669"/>
    <property type="project" value="InterPro"/>
</dbReference>
<name>A0A1W6LA65_9BURK</name>
<evidence type="ECO:0000256" key="1">
    <source>
        <dbReference type="ARBA" id="ARBA00008918"/>
    </source>
</evidence>
<evidence type="ECO:0000313" key="2">
    <source>
        <dbReference type="EMBL" id="ARN21126.1"/>
    </source>
</evidence>
<dbReference type="Gene3D" id="3.30.530.20">
    <property type="match status" value="1"/>
</dbReference>
<comment type="similarity">
    <text evidence="1">Belongs to the ribosome association toxin RatA family.</text>
</comment>
<evidence type="ECO:0000313" key="3">
    <source>
        <dbReference type="Proteomes" id="UP000193427"/>
    </source>
</evidence>
<dbReference type="OrthoDB" id="9804759at2"/>